<feature type="compositionally biased region" description="Low complexity" evidence="5">
    <location>
        <begin position="502"/>
        <end position="541"/>
    </location>
</feature>
<dbReference type="InterPro" id="IPR051694">
    <property type="entry name" value="Immunoregulatory_rcpt-like"/>
</dbReference>
<evidence type="ECO:0000256" key="5">
    <source>
        <dbReference type="SAM" id="MobiDB-lite"/>
    </source>
</evidence>
<feature type="region of interest" description="Disordered" evidence="5">
    <location>
        <begin position="357"/>
        <end position="548"/>
    </location>
</feature>
<feature type="region of interest" description="Disordered" evidence="5">
    <location>
        <begin position="298"/>
        <end position="317"/>
    </location>
</feature>
<comment type="subcellular location">
    <subcellularLocation>
        <location evidence="1">Membrane</location>
        <topology evidence="1">Single-pass membrane protein</topology>
    </subcellularLocation>
</comment>
<proteinExistence type="predicted"/>
<accession>A0AAN7AGA0</accession>
<evidence type="ECO:0000256" key="4">
    <source>
        <dbReference type="ARBA" id="ARBA00023136"/>
    </source>
</evidence>
<feature type="transmembrane region" description="Helical" evidence="6">
    <location>
        <begin position="324"/>
        <end position="349"/>
    </location>
</feature>
<organism evidence="7 8">
    <name type="scientific">Podospora australis</name>
    <dbReference type="NCBI Taxonomy" id="1536484"/>
    <lineage>
        <taxon>Eukaryota</taxon>
        <taxon>Fungi</taxon>
        <taxon>Dikarya</taxon>
        <taxon>Ascomycota</taxon>
        <taxon>Pezizomycotina</taxon>
        <taxon>Sordariomycetes</taxon>
        <taxon>Sordariomycetidae</taxon>
        <taxon>Sordariales</taxon>
        <taxon>Podosporaceae</taxon>
        <taxon>Podospora</taxon>
    </lineage>
</organism>
<keyword evidence="2 6" id="KW-0812">Transmembrane</keyword>
<dbReference type="GO" id="GO:0071944">
    <property type="term" value="C:cell periphery"/>
    <property type="evidence" value="ECO:0007669"/>
    <property type="project" value="UniProtKB-ARBA"/>
</dbReference>
<evidence type="ECO:0000256" key="3">
    <source>
        <dbReference type="ARBA" id="ARBA00022989"/>
    </source>
</evidence>
<keyword evidence="4 6" id="KW-0472">Membrane</keyword>
<protein>
    <submittedName>
        <fullName evidence="7">Uncharacterized protein</fullName>
    </submittedName>
</protein>
<reference evidence="7" key="1">
    <citation type="journal article" date="2023" name="Mol. Phylogenet. Evol.">
        <title>Genome-scale phylogeny and comparative genomics of the fungal order Sordariales.</title>
        <authorList>
            <person name="Hensen N."/>
            <person name="Bonometti L."/>
            <person name="Westerberg I."/>
            <person name="Brannstrom I.O."/>
            <person name="Guillou S."/>
            <person name="Cros-Aarteil S."/>
            <person name="Calhoun S."/>
            <person name="Haridas S."/>
            <person name="Kuo A."/>
            <person name="Mondo S."/>
            <person name="Pangilinan J."/>
            <person name="Riley R."/>
            <person name="LaButti K."/>
            <person name="Andreopoulos B."/>
            <person name="Lipzen A."/>
            <person name="Chen C."/>
            <person name="Yan M."/>
            <person name="Daum C."/>
            <person name="Ng V."/>
            <person name="Clum A."/>
            <person name="Steindorff A."/>
            <person name="Ohm R.A."/>
            <person name="Martin F."/>
            <person name="Silar P."/>
            <person name="Natvig D.O."/>
            <person name="Lalanne C."/>
            <person name="Gautier V."/>
            <person name="Ament-Velasquez S.L."/>
            <person name="Kruys A."/>
            <person name="Hutchinson M.I."/>
            <person name="Powell A.J."/>
            <person name="Barry K."/>
            <person name="Miller A.N."/>
            <person name="Grigoriev I.V."/>
            <person name="Debuchy R."/>
            <person name="Gladieux P."/>
            <person name="Hiltunen Thoren M."/>
            <person name="Johannesson H."/>
        </authorList>
    </citation>
    <scope>NUCLEOTIDE SEQUENCE</scope>
    <source>
        <strain evidence="7">PSN309</strain>
    </source>
</reference>
<evidence type="ECO:0000256" key="6">
    <source>
        <dbReference type="SAM" id="Phobius"/>
    </source>
</evidence>
<sequence>MMMVPQSSASTRRIMIPSLSSVLVWVLTLFVGLSVQQRPNGASVCDYYAQQKYGANTSDTQRELVRRIVTLAFEGGSKLSNVSDGLTGILRPGKFNDVDINLLPYFNGSRASTNVNNAPIGINWLDQGGTEPLAAYIAGEVEELSLSNSSNQYHLFGNFFVAFSRAFGCTLPFPPLPNSSGPVSLAYAHKFMNLDYNQLGYFINQLSLSSIYHGFSVQDADTFKTRLNSIYNVRCAPAISFNPSSPPQLLSLCQNPTCPLAAPVSDCDAYQNLTANGLQNSKPTTIHATATATVTNSLLPSSTTTAPATDPGTSNNNSSNTLSAGAIAGVAVGGAAVLVLAVAVLLFFFRKRRNGRNTPPPSSHHPEQNNHHYSTPTLNNAGMLNPNSPYSNKDGNHFSYYSQDGTHANSSRIGSPQMSEQFHNHGSWGPGGGYQQNQQRPVEIGVGSGEHPPVEMDVPSSRPSPAPPGTAGTSTTGGGSGSSPAPALATVHEQHHQHHQQQGHYDQQQNYQPQGQHQQEYGHQQRLQHYGQEQQQQWGDQYNAYQSR</sequence>
<dbReference type="AlphaFoldDB" id="A0AAN7AGA0"/>
<dbReference type="EMBL" id="MU864401">
    <property type="protein sequence ID" value="KAK4187506.1"/>
    <property type="molecule type" value="Genomic_DNA"/>
</dbReference>
<dbReference type="Proteomes" id="UP001302126">
    <property type="component" value="Unassembled WGS sequence"/>
</dbReference>
<gene>
    <name evidence="7" type="ORF">QBC35DRAFT_498440</name>
</gene>
<feature type="compositionally biased region" description="Polar residues" evidence="5">
    <location>
        <begin position="371"/>
        <end position="421"/>
    </location>
</feature>
<reference evidence="7" key="2">
    <citation type="submission" date="2023-05" db="EMBL/GenBank/DDBJ databases">
        <authorList>
            <consortium name="Lawrence Berkeley National Laboratory"/>
            <person name="Steindorff A."/>
            <person name="Hensen N."/>
            <person name="Bonometti L."/>
            <person name="Westerberg I."/>
            <person name="Brannstrom I.O."/>
            <person name="Guillou S."/>
            <person name="Cros-Aarteil S."/>
            <person name="Calhoun S."/>
            <person name="Haridas S."/>
            <person name="Kuo A."/>
            <person name="Mondo S."/>
            <person name="Pangilinan J."/>
            <person name="Riley R."/>
            <person name="Labutti K."/>
            <person name="Andreopoulos B."/>
            <person name="Lipzen A."/>
            <person name="Chen C."/>
            <person name="Yanf M."/>
            <person name="Daum C."/>
            <person name="Ng V."/>
            <person name="Clum A."/>
            <person name="Ohm R."/>
            <person name="Martin F."/>
            <person name="Silar P."/>
            <person name="Natvig D."/>
            <person name="Lalanne C."/>
            <person name="Gautier V."/>
            <person name="Ament-Velasquez S.L."/>
            <person name="Kruys A."/>
            <person name="Hutchinson M.I."/>
            <person name="Powell A.J."/>
            <person name="Barry K."/>
            <person name="Miller A.N."/>
            <person name="Grigoriev I.V."/>
            <person name="Debuchy R."/>
            <person name="Gladieux P."/>
            <person name="Thoren M.H."/>
            <person name="Johannesson H."/>
        </authorList>
    </citation>
    <scope>NUCLEOTIDE SEQUENCE</scope>
    <source>
        <strain evidence="7">PSN309</strain>
    </source>
</reference>
<comment type="caution">
    <text evidence="7">The sequence shown here is derived from an EMBL/GenBank/DDBJ whole genome shotgun (WGS) entry which is preliminary data.</text>
</comment>
<keyword evidence="8" id="KW-1185">Reference proteome</keyword>
<evidence type="ECO:0000313" key="7">
    <source>
        <dbReference type="EMBL" id="KAK4187506.1"/>
    </source>
</evidence>
<evidence type="ECO:0000313" key="8">
    <source>
        <dbReference type="Proteomes" id="UP001302126"/>
    </source>
</evidence>
<name>A0AAN7AGA0_9PEZI</name>
<dbReference type="GO" id="GO:0016020">
    <property type="term" value="C:membrane"/>
    <property type="evidence" value="ECO:0007669"/>
    <property type="project" value="UniProtKB-SubCell"/>
</dbReference>
<evidence type="ECO:0000256" key="1">
    <source>
        <dbReference type="ARBA" id="ARBA00004167"/>
    </source>
</evidence>
<dbReference type="PANTHER" id="PTHR15549">
    <property type="entry name" value="PAIRED IMMUNOGLOBULIN-LIKE TYPE 2 RECEPTOR"/>
    <property type="match status" value="1"/>
</dbReference>
<keyword evidence="3 6" id="KW-1133">Transmembrane helix</keyword>
<evidence type="ECO:0000256" key="2">
    <source>
        <dbReference type="ARBA" id="ARBA00022692"/>
    </source>
</evidence>